<dbReference type="RefSeq" id="XP_013900235.1">
    <property type="nucleotide sequence ID" value="XM_014044781.1"/>
</dbReference>
<dbReference type="Pfam" id="PF00923">
    <property type="entry name" value="TAL_FSA"/>
    <property type="match status" value="1"/>
</dbReference>
<dbReference type="GO" id="GO:0004801">
    <property type="term" value="F:transaldolase activity"/>
    <property type="evidence" value="ECO:0007669"/>
    <property type="project" value="UniProtKB-EC"/>
</dbReference>
<dbReference type="InterPro" id="IPR001585">
    <property type="entry name" value="TAL/FSA"/>
</dbReference>
<dbReference type="GeneID" id="25739617"/>
<organism evidence="2 3">
    <name type="scientific">Monoraphidium neglectum</name>
    <dbReference type="NCBI Taxonomy" id="145388"/>
    <lineage>
        <taxon>Eukaryota</taxon>
        <taxon>Viridiplantae</taxon>
        <taxon>Chlorophyta</taxon>
        <taxon>core chlorophytes</taxon>
        <taxon>Chlorophyceae</taxon>
        <taxon>CS clade</taxon>
        <taxon>Sphaeropleales</taxon>
        <taxon>Selenastraceae</taxon>
        <taxon>Monoraphidium</taxon>
    </lineage>
</organism>
<proteinExistence type="predicted"/>
<dbReference type="AlphaFoldDB" id="A0A0D2N5J3"/>
<dbReference type="STRING" id="145388.A0A0D2N5J3"/>
<dbReference type="GO" id="GO:0006098">
    <property type="term" value="P:pentose-phosphate shunt"/>
    <property type="evidence" value="ECO:0007669"/>
    <property type="project" value="UniProtKB-UniPathway"/>
</dbReference>
<keyword evidence="3" id="KW-1185">Reference proteome</keyword>
<dbReference type="Proteomes" id="UP000054498">
    <property type="component" value="Unassembled WGS sequence"/>
</dbReference>
<evidence type="ECO:0000256" key="1">
    <source>
        <dbReference type="ARBA" id="ARBA00023270"/>
    </source>
</evidence>
<dbReference type="UniPathway" id="UPA00115">
    <property type="reaction ID" value="UER00414"/>
</dbReference>
<dbReference type="EMBL" id="KK101345">
    <property type="protein sequence ID" value="KIZ01216.1"/>
    <property type="molecule type" value="Genomic_DNA"/>
</dbReference>
<evidence type="ECO:0000313" key="2">
    <source>
        <dbReference type="EMBL" id="KIZ01216.1"/>
    </source>
</evidence>
<sequence length="113" mass="11808">MIENVITHAFPPPSPCLPAPHPHAHLATSCDNITIAPSLLSELEASTDPLPRMLSPDGEPSSVARVEGIDAATFEKMHGSDQMAVEKLAQGISGFAADQDKLEAQLAALDGKA</sequence>
<protein>
    <submittedName>
        <fullName evidence="2">Transaldolase A</fullName>
        <ecNumber evidence="2">2.2.1.2</ecNumber>
    </submittedName>
</protein>
<evidence type="ECO:0000313" key="3">
    <source>
        <dbReference type="Proteomes" id="UP000054498"/>
    </source>
</evidence>
<dbReference type="KEGG" id="mng:MNEG_6741"/>
<keyword evidence="1" id="KW-0704">Schiff base</keyword>
<reference evidence="2 3" key="1">
    <citation type="journal article" date="2013" name="BMC Genomics">
        <title>Reconstruction of the lipid metabolism for the microalga Monoraphidium neglectum from its genome sequence reveals characteristics suitable for biofuel production.</title>
        <authorList>
            <person name="Bogen C."/>
            <person name="Al-Dilaimi A."/>
            <person name="Albersmeier A."/>
            <person name="Wichmann J."/>
            <person name="Grundmann M."/>
            <person name="Rupp O."/>
            <person name="Lauersen K.J."/>
            <person name="Blifernez-Klassen O."/>
            <person name="Kalinowski J."/>
            <person name="Goesmann A."/>
            <person name="Mussgnug J.H."/>
            <person name="Kruse O."/>
        </authorList>
    </citation>
    <scope>NUCLEOTIDE SEQUENCE [LARGE SCALE GENOMIC DNA]</scope>
    <source>
        <strain evidence="2 3">SAG 48.87</strain>
    </source>
</reference>
<dbReference type="SUPFAM" id="SSF51569">
    <property type="entry name" value="Aldolase"/>
    <property type="match status" value="1"/>
</dbReference>
<accession>A0A0D2N5J3</accession>
<dbReference type="GO" id="GO:0005975">
    <property type="term" value="P:carbohydrate metabolic process"/>
    <property type="evidence" value="ECO:0007669"/>
    <property type="project" value="InterPro"/>
</dbReference>
<name>A0A0D2N5J3_9CHLO</name>
<dbReference type="OrthoDB" id="2015515at2759"/>
<keyword evidence="2" id="KW-0808">Transferase</keyword>
<dbReference type="EC" id="2.2.1.2" evidence="2"/>
<gene>
    <name evidence="2" type="ORF">MNEG_6741</name>
</gene>
<dbReference type="InterPro" id="IPR013785">
    <property type="entry name" value="Aldolase_TIM"/>
</dbReference>
<dbReference type="Gene3D" id="3.20.20.70">
    <property type="entry name" value="Aldolase class I"/>
    <property type="match status" value="1"/>
</dbReference>